<feature type="compositionally biased region" description="Acidic residues" evidence="1">
    <location>
        <begin position="425"/>
        <end position="435"/>
    </location>
</feature>
<feature type="compositionally biased region" description="Polar residues" evidence="1">
    <location>
        <begin position="886"/>
        <end position="903"/>
    </location>
</feature>
<feature type="compositionally biased region" description="Polar residues" evidence="1">
    <location>
        <begin position="467"/>
        <end position="479"/>
    </location>
</feature>
<feature type="compositionally biased region" description="Acidic residues" evidence="1">
    <location>
        <begin position="361"/>
        <end position="374"/>
    </location>
</feature>
<feature type="compositionally biased region" description="Basic and acidic residues" evidence="1">
    <location>
        <begin position="827"/>
        <end position="843"/>
    </location>
</feature>
<name>B9RZ42_RICCO</name>
<dbReference type="STRING" id="3988.B9RZ42"/>
<dbReference type="AlphaFoldDB" id="B9RZ42"/>
<protein>
    <recommendedName>
        <fullName evidence="4">COP1-interacting protein 7</fullName>
    </recommendedName>
</protein>
<feature type="compositionally biased region" description="Basic and acidic residues" evidence="1">
    <location>
        <begin position="777"/>
        <end position="795"/>
    </location>
</feature>
<evidence type="ECO:0000313" key="2">
    <source>
        <dbReference type="EMBL" id="EEF43222.1"/>
    </source>
</evidence>
<reference evidence="3" key="1">
    <citation type="journal article" date="2010" name="Nat. Biotechnol.">
        <title>Draft genome sequence of the oilseed species Ricinus communis.</title>
        <authorList>
            <person name="Chan A.P."/>
            <person name="Crabtree J."/>
            <person name="Zhao Q."/>
            <person name="Lorenzi H."/>
            <person name="Orvis J."/>
            <person name="Puiu D."/>
            <person name="Melake-Berhan A."/>
            <person name="Jones K.M."/>
            <person name="Redman J."/>
            <person name="Chen G."/>
            <person name="Cahoon E.B."/>
            <person name="Gedil M."/>
            <person name="Stanke M."/>
            <person name="Haas B.J."/>
            <person name="Wortman J.R."/>
            <person name="Fraser-Liggett C.M."/>
            <person name="Ravel J."/>
            <person name="Rabinowicz P.D."/>
        </authorList>
    </citation>
    <scope>NUCLEOTIDE SEQUENCE [LARGE SCALE GENOMIC DNA]</scope>
    <source>
        <strain evidence="3">cv. Hale</strain>
    </source>
</reference>
<dbReference type="Proteomes" id="UP000008311">
    <property type="component" value="Unassembled WGS sequence"/>
</dbReference>
<feature type="compositionally biased region" description="Basic residues" evidence="1">
    <location>
        <begin position="381"/>
        <end position="399"/>
    </location>
</feature>
<dbReference type="eggNOG" id="ENOG502QTSA">
    <property type="taxonomic scope" value="Eukaryota"/>
</dbReference>
<feature type="compositionally biased region" description="Basic and acidic residues" evidence="1">
    <location>
        <begin position="341"/>
        <end position="360"/>
    </location>
</feature>
<organism evidence="2 3">
    <name type="scientific">Ricinus communis</name>
    <name type="common">Castor bean</name>
    <dbReference type="NCBI Taxonomy" id="3988"/>
    <lineage>
        <taxon>Eukaryota</taxon>
        <taxon>Viridiplantae</taxon>
        <taxon>Streptophyta</taxon>
        <taxon>Embryophyta</taxon>
        <taxon>Tracheophyta</taxon>
        <taxon>Spermatophyta</taxon>
        <taxon>Magnoliopsida</taxon>
        <taxon>eudicotyledons</taxon>
        <taxon>Gunneridae</taxon>
        <taxon>Pentapetalae</taxon>
        <taxon>rosids</taxon>
        <taxon>fabids</taxon>
        <taxon>Malpighiales</taxon>
        <taxon>Euphorbiaceae</taxon>
        <taxon>Acalyphoideae</taxon>
        <taxon>Acalypheae</taxon>
        <taxon>Ricinus</taxon>
    </lineage>
</organism>
<accession>B9RZ42</accession>
<dbReference type="FunCoup" id="B9RZ42">
    <property type="interactions" value="5"/>
</dbReference>
<dbReference type="EMBL" id="EQ973834">
    <property type="protein sequence ID" value="EEF43222.1"/>
    <property type="molecule type" value="Genomic_DNA"/>
</dbReference>
<evidence type="ECO:0000313" key="3">
    <source>
        <dbReference type="Proteomes" id="UP000008311"/>
    </source>
</evidence>
<dbReference type="PANTHER" id="PTHR31008:SF0">
    <property type="entry name" value="CSL1"/>
    <property type="match status" value="1"/>
</dbReference>
<dbReference type="PANTHER" id="PTHR31008">
    <property type="entry name" value="COP1-INTERACTING PROTEIN-RELATED"/>
    <property type="match status" value="1"/>
</dbReference>
<feature type="region of interest" description="Disordered" evidence="1">
    <location>
        <begin position="330"/>
        <end position="436"/>
    </location>
</feature>
<feature type="region of interest" description="Disordered" evidence="1">
    <location>
        <begin position="756"/>
        <end position="903"/>
    </location>
</feature>
<feature type="compositionally biased region" description="Basic and acidic residues" evidence="1">
    <location>
        <begin position="867"/>
        <end position="884"/>
    </location>
</feature>
<evidence type="ECO:0000256" key="1">
    <source>
        <dbReference type="SAM" id="MobiDB-lite"/>
    </source>
</evidence>
<feature type="region of interest" description="Disordered" evidence="1">
    <location>
        <begin position="112"/>
        <end position="132"/>
    </location>
</feature>
<proteinExistence type="predicted"/>
<dbReference type="InParanoid" id="B9RZ42"/>
<feature type="compositionally biased region" description="Low complexity" evidence="1">
    <location>
        <begin position="123"/>
        <end position="132"/>
    </location>
</feature>
<feature type="region of interest" description="Disordered" evidence="1">
    <location>
        <begin position="452"/>
        <end position="491"/>
    </location>
</feature>
<sequence length="903" mass="100730">MGTSTLLDYALFQLTPTRTRCDLVLFYGGKTEKLASGLFEPFVSHLEFAKDQISKGGYSIKLCPPTTYAPWFTKATFERFVRFVSTPAVLERFVNLEKEIFHIESSNELSNTNVTAQREEGSRLGSNSNMRRLSNSSKVKGEVAISGDAAPEGNSKIQLQRLLETRKTLLRKEQAMAYARGLVAGFEIDNIDDLISFADAFGASRLREACTNFKELCKKKQGDGLWMEELAAMEACPPSELSFLGTSGIVLNNDGDLVSNGTLDASRSDSTTNDHSAMPDQMLSNNTKVKVAMPWPNQMPHYMYNFQNPIQQLPPYQGYPFPIPPHYATNMQWPPSLKESGPTKKEKSLNNKGFEHSGEDEKTESDDSEADSDSELYMRQNKGHSSKDSHRKKHRKKSSKTVVIRNINYITSKRRNGEKAGASDESSDEEDFIDEDSLRQQVDDAVGLLEKSHKSNLSNHKKRGSHKSNGISNGSNDVTAQDDPVEGGKKSENWDVLQNLLMRDEESNVNEVERSHPIDAQDQHYTVRDSGDGTALTNIAALDLESEKVPKQQMASDSFVVTERNGGFEERNRLEDIENAENLRSSLKRRDYTDGDLVIPQRMEDTGSGLRGILATESSIIKPGRGEDWFVINHSGQPENQNSTNEDLIFNGDSLNVEKSRKDVVVDDSFMVHAGPAVDNLYESQWRTDISMDADLTLPSKPENGTVKDSYEALGSHEPDDLCVVLERDSGFESARESWTTDHGIDILFMETDRRSSNGEISNGADKKLTPNCDSTIAKKEETKGRRVPGKEARPKVLPGFPRNNKIDAVSKSRKPSLANRPLVQKSKLEKEEEMRKKMEELSIQRQKRIAERTAAGGFAPAATKKTPLESKEVKGSTKFDKNKTHSNTQQTNKVSSTKIRAA</sequence>
<keyword evidence="3" id="KW-1185">Reference proteome</keyword>
<gene>
    <name evidence="2" type="ORF">RCOM_0934860</name>
</gene>
<evidence type="ECO:0008006" key="4">
    <source>
        <dbReference type="Google" id="ProtNLM"/>
    </source>
</evidence>